<evidence type="ECO:0000256" key="4">
    <source>
        <dbReference type="ARBA" id="ARBA00022679"/>
    </source>
</evidence>
<evidence type="ECO:0000256" key="9">
    <source>
        <dbReference type="ARBA" id="ARBA00023136"/>
    </source>
</evidence>
<dbReference type="Proteomes" id="UP000449547">
    <property type="component" value="Unassembled WGS sequence"/>
</dbReference>
<comment type="subcellular location">
    <subcellularLocation>
        <location evidence="1">Golgi apparatus membrane</location>
        <topology evidence="1">Single-pass type II membrane protein</topology>
    </subcellularLocation>
</comment>
<evidence type="ECO:0000256" key="10">
    <source>
        <dbReference type="SAM" id="SignalP"/>
    </source>
</evidence>
<gene>
    <name evidence="11" type="ORF">DIURU_004258</name>
</gene>
<keyword evidence="4" id="KW-0808">Transferase</keyword>
<evidence type="ECO:0000256" key="6">
    <source>
        <dbReference type="ARBA" id="ARBA00022968"/>
    </source>
</evidence>
<comment type="pathway">
    <text evidence="2">Protein modification; protein glycosylation.</text>
</comment>
<dbReference type="GeneID" id="54782909"/>
<evidence type="ECO:0000256" key="7">
    <source>
        <dbReference type="ARBA" id="ARBA00022989"/>
    </source>
</evidence>
<keyword evidence="7" id="KW-1133">Transmembrane helix</keyword>
<sequence>MRPRLVGQRIRLRYLAVALVVMALVVWASVSSSAAEGASASSVVISHDQGSWWPKVKFGAKDTTSFKDKQQQYESEEQRRLFELIGKTSTPSKGQTKFLTAVFDLLAAAKPRASKLDHYPSKERIYHARFDSTDDHQETFDENYLSRFLQLDSAQLTKMKQSHSMVVDKLPETAPSGLYNGDGIVYVGGGKFNWLTLLSIKALRDLGCQIPVEVLIPKTEEFESELCGTILPRYDARCIHMPSMLPATAREQFKFKGYQYKVLAILLSRFENVLLLDSDNFAVRDPSHLFTEEPFTSKGLIVWPDFWKRATSPAYYKIAGVEPSVEEIYPKYNELSGKYEYQAVPEGVDMLSDFPLHERKYAIPDPTSESGQLMISKKSHIKPLLLALYYNLYGPEYYYPLFSQGSDGEGDKETFLAATVVTRKPFYQVGKFLDALGFLDDGNFVGTGMGQHDPVSDYQYQRAQSDHQAEMMFVHANFPKLDPYMLRKERKYFDSNGQRVRLYGTGMKVRAGYDFELVQWNNMYQFLCEDKVKLQHYEFVERDKLCKEIGLHIQFLKASAHNLE</sequence>
<dbReference type="RefSeq" id="XP_034010992.1">
    <property type="nucleotide sequence ID" value="XM_034157111.1"/>
</dbReference>
<dbReference type="InterPro" id="IPR022751">
    <property type="entry name" value="Alpha_mannosyltransferase"/>
</dbReference>
<keyword evidence="6" id="KW-0735">Signal-anchor</keyword>
<dbReference type="GO" id="GO:0046354">
    <property type="term" value="P:mannan biosynthetic process"/>
    <property type="evidence" value="ECO:0007669"/>
    <property type="project" value="TreeGrafter"/>
</dbReference>
<evidence type="ECO:0000313" key="11">
    <source>
        <dbReference type="EMBL" id="KAA8899591.1"/>
    </source>
</evidence>
<evidence type="ECO:0000256" key="3">
    <source>
        <dbReference type="ARBA" id="ARBA00009105"/>
    </source>
</evidence>
<accession>A0A642UMJ3</accession>
<dbReference type="GO" id="GO:0000139">
    <property type="term" value="C:Golgi membrane"/>
    <property type="evidence" value="ECO:0007669"/>
    <property type="project" value="UniProtKB-SubCell"/>
</dbReference>
<evidence type="ECO:0000256" key="2">
    <source>
        <dbReference type="ARBA" id="ARBA00004922"/>
    </source>
</evidence>
<protein>
    <recommendedName>
        <fullName evidence="13">Alpha-1,2-mannosyltransferase</fullName>
    </recommendedName>
</protein>
<dbReference type="AlphaFoldDB" id="A0A642UMJ3"/>
<keyword evidence="9" id="KW-0472">Membrane</keyword>
<keyword evidence="8" id="KW-0333">Golgi apparatus</keyword>
<evidence type="ECO:0000313" key="12">
    <source>
        <dbReference type="Proteomes" id="UP000449547"/>
    </source>
</evidence>
<feature type="signal peptide" evidence="10">
    <location>
        <begin position="1"/>
        <end position="28"/>
    </location>
</feature>
<dbReference type="VEuPathDB" id="FungiDB:DIURU_004258"/>
<dbReference type="OMA" id="KGYQYKA"/>
<evidence type="ECO:0000256" key="8">
    <source>
        <dbReference type="ARBA" id="ARBA00023034"/>
    </source>
</evidence>
<dbReference type="SUPFAM" id="SSF53448">
    <property type="entry name" value="Nucleotide-diphospho-sugar transferases"/>
    <property type="match status" value="1"/>
</dbReference>
<evidence type="ECO:0000256" key="5">
    <source>
        <dbReference type="ARBA" id="ARBA00022692"/>
    </source>
</evidence>
<organism evidence="11 12">
    <name type="scientific">Diutina rugosa</name>
    <name type="common">Yeast</name>
    <name type="synonym">Candida rugosa</name>
    <dbReference type="NCBI Taxonomy" id="5481"/>
    <lineage>
        <taxon>Eukaryota</taxon>
        <taxon>Fungi</taxon>
        <taxon>Dikarya</taxon>
        <taxon>Ascomycota</taxon>
        <taxon>Saccharomycotina</taxon>
        <taxon>Pichiomycetes</taxon>
        <taxon>Debaryomycetaceae</taxon>
        <taxon>Diutina</taxon>
    </lineage>
</organism>
<dbReference type="InterPro" id="IPR029044">
    <property type="entry name" value="Nucleotide-diphossugar_trans"/>
</dbReference>
<dbReference type="EMBL" id="SWFT01000122">
    <property type="protein sequence ID" value="KAA8899591.1"/>
    <property type="molecule type" value="Genomic_DNA"/>
</dbReference>
<dbReference type="PANTHER" id="PTHR31646">
    <property type="entry name" value="ALPHA-1,2-MANNOSYLTRANSFERASE MNN2"/>
    <property type="match status" value="1"/>
</dbReference>
<dbReference type="Pfam" id="PF11051">
    <property type="entry name" value="Mannosyl_trans3"/>
    <property type="match status" value="1"/>
</dbReference>
<comment type="caution">
    <text evidence="11">The sequence shown here is derived from an EMBL/GenBank/DDBJ whole genome shotgun (WGS) entry which is preliminary data.</text>
</comment>
<dbReference type="GO" id="GO:0000026">
    <property type="term" value="F:alpha-1,2-mannosyltransferase activity"/>
    <property type="evidence" value="ECO:0007669"/>
    <property type="project" value="TreeGrafter"/>
</dbReference>
<dbReference type="PANTHER" id="PTHR31646:SF1">
    <property type="entry name" value="ALPHA-1,2-MANNOSYLTRANSFERASE MNN2"/>
    <property type="match status" value="1"/>
</dbReference>
<keyword evidence="5" id="KW-0812">Transmembrane</keyword>
<name>A0A642UMJ3_DIURU</name>
<evidence type="ECO:0000256" key="1">
    <source>
        <dbReference type="ARBA" id="ARBA00004323"/>
    </source>
</evidence>
<proteinExistence type="inferred from homology"/>
<evidence type="ECO:0008006" key="13">
    <source>
        <dbReference type="Google" id="ProtNLM"/>
    </source>
</evidence>
<feature type="chain" id="PRO_5024923572" description="Alpha-1,2-mannosyltransferase" evidence="10">
    <location>
        <begin position="29"/>
        <end position="564"/>
    </location>
</feature>
<keyword evidence="12" id="KW-1185">Reference proteome</keyword>
<reference evidence="11 12" key="1">
    <citation type="submission" date="2019-07" db="EMBL/GenBank/DDBJ databases">
        <title>Genome assembly of two rare yeast pathogens: Diutina rugosa and Trichomonascus ciferrii.</title>
        <authorList>
            <person name="Mixao V."/>
            <person name="Saus E."/>
            <person name="Hansen A."/>
            <person name="Lass-Flor C."/>
            <person name="Gabaldon T."/>
        </authorList>
    </citation>
    <scope>NUCLEOTIDE SEQUENCE [LARGE SCALE GENOMIC DNA]</scope>
    <source>
        <strain evidence="11 12">CBS 613</strain>
    </source>
</reference>
<comment type="similarity">
    <text evidence="3">Belongs to the MNN1/MNT family.</text>
</comment>
<dbReference type="OrthoDB" id="430354at2759"/>
<keyword evidence="10" id="KW-0732">Signal</keyword>